<accession>A0A239BRW5</accession>
<evidence type="ECO:0008006" key="3">
    <source>
        <dbReference type="Google" id="ProtNLM"/>
    </source>
</evidence>
<dbReference type="Proteomes" id="UP000198407">
    <property type="component" value="Unassembled WGS sequence"/>
</dbReference>
<keyword evidence="2" id="KW-1185">Reference proteome</keyword>
<evidence type="ECO:0000313" key="2">
    <source>
        <dbReference type="Proteomes" id="UP000198407"/>
    </source>
</evidence>
<dbReference type="EMBL" id="FZOL01000003">
    <property type="protein sequence ID" value="SNS10747.1"/>
    <property type="molecule type" value="Genomic_DNA"/>
</dbReference>
<name>A0A239BRW5_9PSED</name>
<organism evidence="1 2">
    <name type="scientific">Pseudomonas japonica</name>
    <dbReference type="NCBI Taxonomy" id="256466"/>
    <lineage>
        <taxon>Bacteria</taxon>
        <taxon>Pseudomonadati</taxon>
        <taxon>Pseudomonadota</taxon>
        <taxon>Gammaproteobacteria</taxon>
        <taxon>Pseudomonadales</taxon>
        <taxon>Pseudomonadaceae</taxon>
        <taxon>Pseudomonas</taxon>
    </lineage>
</organism>
<dbReference type="OrthoDB" id="1551201at2"/>
<proteinExistence type="predicted"/>
<reference evidence="2" key="1">
    <citation type="submission" date="2017-06" db="EMBL/GenBank/DDBJ databases">
        <authorList>
            <person name="Varghese N."/>
            <person name="Submissions S."/>
        </authorList>
    </citation>
    <scope>NUCLEOTIDE SEQUENCE [LARGE SCALE GENOMIC DNA]</scope>
    <source>
        <strain evidence="2">DSM 22348</strain>
    </source>
</reference>
<dbReference type="RefSeq" id="WP_042125075.1">
    <property type="nucleotide sequence ID" value="NZ_FZOL01000003.1"/>
</dbReference>
<dbReference type="AlphaFoldDB" id="A0A239BRW5"/>
<dbReference type="STRING" id="1215104.GCA_000730585_02827"/>
<sequence length="80" mass="9048">MYVYKMVQVPPNVEVQAKNHKGNEAAAYLQQVVNSHAEDGWEFYRVDTIGVSVQPGCFDAMFGKKATVSDYYVISFRRPA</sequence>
<gene>
    <name evidence="1" type="ORF">SAMN05444352_103166</name>
</gene>
<protein>
    <recommendedName>
        <fullName evidence="3">DUF4177 domain-containing protein</fullName>
    </recommendedName>
</protein>
<evidence type="ECO:0000313" key="1">
    <source>
        <dbReference type="EMBL" id="SNS10747.1"/>
    </source>
</evidence>